<dbReference type="OrthoDB" id="45564at2"/>
<dbReference type="GO" id="GO:0005886">
    <property type="term" value="C:plasma membrane"/>
    <property type="evidence" value="ECO:0007669"/>
    <property type="project" value="UniProtKB-SubCell"/>
</dbReference>
<evidence type="ECO:0000256" key="3">
    <source>
        <dbReference type="ARBA" id="ARBA00022989"/>
    </source>
</evidence>
<dbReference type="Proteomes" id="UP000029917">
    <property type="component" value="Unassembled WGS sequence"/>
</dbReference>
<keyword evidence="2 5" id="KW-0812">Transmembrane</keyword>
<reference evidence="6 7" key="1">
    <citation type="submission" date="2014-09" db="EMBL/GenBank/DDBJ databases">
        <authorList>
            <person name="McGinnis J.M."/>
            <person name="Wolfgang W.J."/>
        </authorList>
    </citation>
    <scope>NUCLEOTIDE SEQUENCE [LARGE SCALE GENOMIC DNA]</scope>
    <source>
        <strain evidence="6 7">HAMBI 3106</strain>
    </source>
</reference>
<feature type="transmembrane region" description="Helical" evidence="5">
    <location>
        <begin position="206"/>
        <end position="229"/>
    </location>
</feature>
<feature type="transmembrane region" description="Helical" evidence="5">
    <location>
        <begin position="74"/>
        <end position="93"/>
    </location>
</feature>
<evidence type="ECO:0000256" key="1">
    <source>
        <dbReference type="ARBA" id="ARBA00004141"/>
    </source>
</evidence>
<dbReference type="Pfam" id="PF01925">
    <property type="entry name" value="TauE"/>
    <property type="match status" value="1"/>
</dbReference>
<name>A0A099FDG5_9RHOB</name>
<dbReference type="EMBL" id="JRKS01000009">
    <property type="protein sequence ID" value="KGJ08544.1"/>
    <property type="molecule type" value="Genomic_DNA"/>
</dbReference>
<keyword evidence="3 5" id="KW-1133">Transmembrane helix</keyword>
<evidence type="ECO:0000313" key="6">
    <source>
        <dbReference type="EMBL" id="KGJ08544.1"/>
    </source>
</evidence>
<protein>
    <recommendedName>
        <fullName evidence="5">Probable membrane transporter protein</fullName>
    </recommendedName>
</protein>
<comment type="subcellular location">
    <subcellularLocation>
        <location evidence="5">Cell membrane</location>
        <topology evidence="5">Multi-pass membrane protein</topology>
    </subcellularLocation>
    <subcellularLocation>
        <location evidence="1">Membrane</location>
        <topology evidence="1">Multi-pass membrane protein</topology>
    </subcellularLocation>
</comment>
<sequence>MGDSFFLFAAVGFLAQLVDGALGMAYGVVSSSVLLSFGVAPAVASASVHAAEVFTTGASASSHIAHRNVNWRLFWALMPAGVAGGVLGTYILTTVDASFMRPVMAVYLGIMGLYILFRAWRQPGRYHEHSRGFAGGLGLVGGFMDAAGGGGWGPTVSTGLIGSGGAPREVIGTVNAAEFFLTSAVSAAFLAAILSGHWGAIDELSAHGAAVLGLIVGGLLAAPLAGYLVKLIPHQVLMVMVGILICALAIYQTARLI</sequence>
<keyword evidence="4 5" id="KW-0472">Membrane</keyword>
<evidence type="ECO:0000256" key="4">
    <source>
        <dbReference type="ARBA" id="ARBA00023136"/>
    </source>
</evidence>
<dbReference type="PANTHER" id="PTHR43701:SF12">
    <property type="entry name" value="MEMBRANE TRANSPORTER PROTEIN YTNM-RELATED"/>
    <property type="match status" value="1"/>
</dbReference>
<dbReference type="InterPro" id="IPR002781">
    <property type="entry name" value="TM_pro_TauE-like"/>
</dbReference>
<evidence type="ECO:0000256" key="5">
    <source>
        <dbReference type="RuleBase" id="RU363041"/>
    </source>
</evidence>
<feature type="transmembrane region" description="Helical" evidence="5">
    <location>
        <begin position="236"/>
        <end position="254"/>
    </location>
</feature>
<reference evidence="6 7" key="2">
    <citation type="submission" date="2014-10" db="EMBL/GenBank/DDBJ databases">
        <title>Paracoccus sanguinis sp. nov., isolated from clinical specimens of New York State patients.</title>
        <authorList>
            <person name="Mingle L.A."/>
            <person name="Cole J.A."/>
            <person name="Lapierre P."/>
            <person name="Musser K.A."/>
        </authorList>
    </citation>
    <scope>NUCLEOTIDE SEQUENCE [LARGE SCALE GENOMIC DNA]</scope>
    <source>
        <strain evidence="6 7">HAMBI 3106</strain>
    </source>
</reference>
<dbReference type="PANTHER" id="PTHR43701">
    <property type="entry name" value="MEMBRANE TRANSPORTER PROTEIN MJ0441-RELATED"/>
    <property type="match status" value="1"/>
</dbReference>
<keyword evidence="5" id="KW-1003">Cell membrane</keyword>
<feature type="transmembrane region" description="Helical" evidence="5">
    <location>
        <begin position="179"/>
        <end position="200"/>
    </location>
</feature>
<accession>A0A099FDG5</accession>
<comment type="caution">
    <text evidence="6">The sequence shown here is derived from an EMBL/GenBank/DDBJ whole genome shotgun (WGS) entry which is preliminary data.</text>
</comment>
<comment type="similarity">
    <text evidence="5">Belongs to the 4-toluene sulfonate uptake permease (TSUP) (TC 2.A.102) family.</text>
</comment>
<feature type="transmembrane region" description="Helical" evidence="5">
    <location>
        <begin position="99"/>
        <end position="117"/>
    </location>
</feature>
<gene>
    <name evidence="6" type="ORF">IC63_04875</name>
</gene>
<evidence type="ECO:0000256" key="2">
    <source>
        <dbReference type="ARBA" id="ARBA00022692"/>
    </source>
</evidence>
<dbReference type="InterPro" id="IPR051598">
    <property type="entry name" value="TSUP/Inactive_protease-like"/>
</dbReference>
<feature type="transmembrane region" description="Helical" evidence="5">
    <location>
        <begin position="33"/>
        <end position="54"/>
    </location>
</feature>
<keyword evidence="7" id="KW-1185">Reference proteome</keyword>
<proteinExistence type="inferred from homology"/>
<dbReference type="STRING" id="690417.IC63_04875"/>
<evidence type="ECO:0000313" key="7">
    <source>
        <dbReference type="Proteomes" id="UP000029917"/>
    </source>
</evidence>
<dbReference type="AlphaFoldDB" id="A0A099FDG5"/>
<organism evidence="6 7">
    <name type="scientific">Paracoccus sphaerophysae</name>
    <dbReference type="NCBI Taxonomy" id="690417"/>
    <lineage>
        <taxon>Bacteria</taxon>
        <taxon>Pseudomonadati</taxon>
        <taxon>Pseudomonadota</taxon>
        <taxon>Alphaproteobacteria</taxon>
        <taxon>Rhodobacterales</taxon>
        <taxon>Paracoccaceae</taxon>
        <taxon>Paracoccus</taxon>
    </lineage>
</organism>